<organism evidence="8 9">
    <name type="scientific">Podospora fimiseda</name>
    <dbReference type="NCBI Taxonomy" id="252190"/>
    <lineage>
        <taxon>Eukaryota</taxon>
        <taxon>Fungi</taxon>
        <taxon>Dikarya</taxon>
        <taxon>Ascomycota</taxon>
        <taxon>Pezizomycotina</taxon>
        <taxon>Sordariomycetes</taxon>
        <taxon>Sordariomycetidae</taxon>
        <taxon>Sordariales</taxon>
        <taxon>Podosporaceae</taxon>
        <taxon>Podospora</taxon>
    </lineage>
</organism>
<evidence type="ECO:0000256" key="2">
    <source>
        <dbReference type="ARBA" id="ARBA00007049"/>
    </source>
</evidence>
<feature type="transmembrane region" description="Helical" evidence="7">
    <location>
        <begin position="247"/>
        <end position="265"/>
    </location>
</feature>
<evidence type="ECO:0000256" key="6">
    <source>
        <dbReference type="SAM" id="MobiDB-lite"/>
    </source>
</evidence>
<evidence type="ECO:0000256" key="4">
    <source>
        <dbReference type="ARBA" id="ARBA00022989"/>
    </source>
</evidence>
<keyword evidence="3 7" id="KW-0812">Transmembrane</keyword>
<sequence>MAQPSYSTIPNPPPTASTSSDERLPLLTKNNIDPQPRDRSPSPSSSTSSLTIPSTTRFLADFTLGFADGLTVPFALTAGLSSLGKTDTVIYAGMAEICAGSISMGIGGYLSAKGEYNLSLQEEQEEVQSDEETVIAVPEEQETSVDSAVEKYLAPLELEEDEEMRKVVEGWVRKRPGVIKRIMRQMDGKDAEGSDKSSSTGGGGTETRVSSSPPAPLLVGISVSLGYLLGGLLPLFPYFFVAKVGDGLKWSFVVCLLALFLFGFLKDFFLSRQQQSENLWRKEGGRKKRVSWRDVRRSMWEGTQMALMGGVAAVAAVLCVKAFEGLGV</sequence>
<feature type="region of interest" description="Disordered" evidence="6">
    <location>
        <begin position="1"/>
        <end position="51"/>
    </location>
</feature>
<keyword evidence="5 7" id="KW-0472">Membrane</keyword>
<dbReference type="AlphaFoldDB" id="A0AAN7GZA7"/>
<reference evidence="8" key="2">
    <citation type="submission" date="2023-05" db="EMBL/GenBank/DDBJ databases">
        <authorList>
            <consortium name="Lawrence Berkeley National Laboratory"/>
            <person name="Steindorff A."/>
            <person name="Hensen N."/>
            <person name="Bonometti L."/>
            <person name="Westerberg I."/>
            <person name="Brannstrom I.O."/>
            <person name="Guillou S."/>
            <person name="Cros-Aarteil S."/>
            <person name="Calhoun S."/>
            <person name="Haridas S."/>
            <person name="Kuo A."/>
            <person name="Mondo S."/>
            <person name="Pangilinan J."/>
            <person name="Riley R."/>
            <person name="Labutti K."/>
            <person name="Andreopoulos B."/>
            <person name="Lipzen A."/>
            <person name="Chen C."/>
            <person name="Yanf M."/>
            <person name="Daum C."/>
            <person name="Ng V."/>
            <person name="Clum A."/>
            <person name="Ohm R."/>
            <person name="Martin F."/>
            <person name="Silar P."/>
            <person name="Natvig D."/>
            <person name="Lalanne C."/>
            <person name="Gautier V."/>
            <person name="Ament-Velasquez S.L."/>
            <person name="Kruys A."/>
            <person name="Hutchinson M.I."/>
            <person name="Powell A.J."/>
            <person name="Barry K."/>
            <person name="Miller A.N."/>
            <person name="Grigoriev I.V."/>
            <person name="Debuchy R."/>
            <person name="Gladieux P."/>
            <person name="Thoren M.H."/>
            <person name="Johannesson H."/>
        </authorList>
    </citation>
    <scope>NUCLEOTIDE SEQUENCE</scope>
    <source>
        <strain evidence="8">CBS 990.96</strain>
    </source>
</reference>
<dbReference type="Proteomes" id="UP001301958">
    <property type="component" value="Unassembled WGS sequence"/>
</dbReference>
<accession>A0AAN7GZA7</accession>
<evidence type="ECO:0000313" key="9">
    <source>
        <dbReference type="Proteomes" id="UP001301958"/>
    </source>
</evidence>
<dbReference type="GO" id="GO:0030026">
    <property type="term" value="P:intracellular manganese ion homeostasis"/>
    <property type="evidence" value="ECO:0007669"/>
    <property type="project" value="InterPro"/>
</dbReference>
<protein>
    <submittedName>
        <fullName evidence="8">Vacuolar iron transporter protein</fullName>
    </submittedName>
</protein>
<feature type="compositionally biased region" description="Low complexity" evidence="6">
    <location>
        <begin position="41"/>
        <end position="51"/>
    </location>
</feature>
<dbReference type="GO" id="GO:0005384">
    <property type="term" value="F:manganese ion transmembrane transporter activity"/>
    <property type="evidence" value="ECO:0007669"/>
    <property type="project" value="InterPro"/>
</dbReference>
<keyword evidence="9" id="KW-1185">Reference proteome</keyword>
<feature type="transmembrane region" description="Helical" evidence="7">
    <location>
        <begin position="305"/>
        <end position="323"/>
    </location>
</feature>
<dbReference type="InterPro" id="IPR008217">
    <property type="entry name" value="Ccc1_fam"/>
</dbReference>
<dbReference type="PANTHER" id="PTHR31851">
    <property type="entry name" value="FE(2+)/MN(2+) TRANSPORTER PCL1"/>
    <property type="match status" value="1"/>
</dbReference>
<comment type="subcellular location">
    <subcellularLocation>
        <location evidence="1">Endomembrane system</location>
        <topology evidence="1">Multi-pass membrane protein</topology>
    </subcellularLocation>
</comment>
<comment type="caution">
    <text evidence="8">The sequence shown here is derived from an EMBL/GenBank/DDBJ whole genome shotgun (WGS) entry which is preliminary data.</text>
</comment>
<feature type="transmembrane region" description="Helical" evidence="7">
    <location>
        <begin position="217"/>
        <end position="241"/>
    </location>
</feature>
<keyword evidence="4 7" id="KW-1133">Transmembrane helix</keyword>
<feature type="region of interest" description="Disordered" evidence="6">
    <location>
        <begin position="187"/>
        <end position="212"/>
    </location>
</feature>
<dbReference type="Pfam" id="PF01988">
    <property type="entry name" value="VIT1"/>
    <property type="match status" value="1"/>
</dbReference>
<evidence type="ECO:0000256" key="3">
    <source>
        <dbReference type="ARBA" id="ARBA00022692"/>
    </source>
</evidence>
<evidence type="ECO:0000256" key="5">
    <source>
        <dbReference type="ARBA" id="ARBA00023136"/>
    </source>
</evidence>
<evidence type="ECO:0000313" key="8">
    <source>
        <dbReference type="EMBL" id="KAK4225620.1"/>
    </source>
</evidence>
<gene>
    <name evidence="8" type="ORF">QBC38DRAFT_482343</name>
</gene>
<dbReference type="GO" id="GO:0012505">
    <property type="term" value="C:endomembrane system"/>
    <property type="evidence" value="ECO:0007669"/>
    <property type="project" value="UniProtKB-SubCell"/>
</dbReference>
<comment type="similarity">
    <text evidence="2">Belongs to the CCC1 family.</text>
</comment>
<reference evidence="8" key="1">
    <citation type="journal article" date="2023" name="Mol. Phylogenet. Evol.">
        <title>Genome-scale phylogeny and comparative genomics of the fungal order Sordariales.</title>
        <authorList>
            <person name="Hensen N."/>
            <person name="Bonometti L."/>
            <person name="Westerberg I."/>
            <person name="Brannstrom I.O."/>
            <person name="Guillou S."/>
            <person name="Cros-Aarteil S."/>
            <person name="Calhoun S."/>
            <person name="Haridas S."/>
            <person name="Kuo A."/>
            <person name="Mondo S."/>
            <person name="Pangilinan J."/>
            <person name="Riley R."/>
            <person name="LaButti K."/>
            <person name="Andreopoulos B."/>
            <person name="Lipzen A."/>
            <person name="Chen C."/>
            <person name="Yan M."/>
            <person name="Daum C."/>
            <person name="Ng V."/>
            <person name="Clum A."/>
            <person name="Steindorff A."/>
            <person name="Ohm R.A."/>
            <person name="Martin F."/>
            <person name="Silar P."/>
            <person name="Natvig D.O."/>
            <person name="Lalanne C."/>
            <person name="Gautier V."/>
            <person name="Ament-Velasquez S.L."/>
            <person name="Kruys A."/>
            <person name="Hutchinson M.I."/>
            <person name="Powell A.J."/>
            <person name="Barry K."/>
            <person name="Miller A.N."/>
            <person name="Grigoriev I.V."/>
            <person name="Debuchy R."/>
            <person name="Gladieux P."/>
            <person name="Hiltunen Thoren M."/>
            <person name="Johannesson H."/>
        </authorList>
    </citation>
    <scope>NUCLEOTIDE SEQUENCE</scope>
    <source>
        <strain evidence="8">CBS 990.96</strain>
    </source>
</reference>
<evidence type="ECO:0000256" key="7">
    <source>
        <dbReference type="SAM" id="Phobius"/>
    </source>
</evidence>
<proteinExistence type="inferred from homology"/>
<name>A0AAN7GZA7_9PEZI</name>
<dbReference type="EMBL" id="MU865362">
    <property type="protein sequence ID" value="KAK4225620.1"/>
    <property type="molecule type" value="Genomic_DNA"/>
</dbReference>
<evidence type="ECO:0000256" key="1">
    <source>
        <dbReference type="ARBA" id="ARBA00004127"/>
    </source>
</evidence>